<dbReference type="RefSeq" id="WP_069292145.1">
    <property type="nucleotide sequence ID" value="NZ_CP140110.1"/>
</dbReference>
<keyword evidence="9" id="KW-1185">Reference proteome</keyword>
<dbReference type="Proteomes" id="UP000094570">
    <property type="component" value="Unassembled WGS sequence"/>
</dbReference>
<evidence type="ECO:0000259" key="7">
    <source>
        <dbReference type="Pfam" id="PF08340"/>
    </source>
</evidence>
<protein>
    <recommendedName>
        <fullName evidence="10">YicC family protein</fullName>
    </recommendedName>
</protein>
<dbReference type="STRING" id="1008305.A4H02_00150"/>
<organism evidence="8 9">
    <name type="scientific">Fervidobacterium thailandense</name>
    <dbReference type="NCBI Taxonomy" id="1008305"/>
    <lineage>
        <taxon>Bacteria</taxon>
        <taxon>Thermotogati</taxon>
        <taxon>Thermotogota</taxon>
        <taxon>Thermotogae</taxon>
        <taxon>Thermotogales</taxon>
        <taxon>Fervidobacteriaceae</taxon>
        <taxon>Fervidobacterium</taxon>
    </lineage>
</organism>
<proteinExistence type="inferred from homology"/>
<dbReference type="Pfam" id="PF03755">
    <property type="entry name" value="YicC-like_N"/>
    <property type="match status" value="1"/>
</dbReference>
<keyword evidence="2" id="KW-0540">Nuclease</keyword>
<dbReference type="InterPro" id="IPR013527">
    <property type="entry name" value="YicC-like_N"/>
</dbReference>
<feature type="domain" description="Endoribonuclease YicC-like C-terminal" evidence="7">
    <location>
        <begin position="171"/>
        <end position="291"/>
    </location>
</feature>
<evidence type="ECO:0000259" key="6">
    <source>
        <dbReference type="Pfam" id="PF03755"/>
    </source>
</evidence>
<evidence type="ECO:0000256" key="3">
    <source>
        <dbReference type="ARBA" id="ARBA00022759"/>
    </source>
</evidence>
<comment type="caution">
    <text evidence="8">The sequence shown here is derived from an EMBL/GenBank/DDBJ whole genome shotgun (WGS) entry which is preliminary data.</text>
</comment>
<keyword evidence="3" id="KW-0255">Endonuclease</keyword>
<feature type="domain" description="Endoribonuclease YicC-like N-terminal" evidence="6">
    <location>
        <begin position="3"/>
        <end position="154"/>
    </location>
</feature>
<sequence length="291" mass="33639">MPKSMTGYAKLQTLLDEYKISCEVKTLNSKGLSVDVSLPYFLNSKELDVISIVKRYISRGKVNVRLYVKFLRPVQVSFDFSMVRTYFEILNEVRENLSIPSTVDLSHLLNFRDAFQFEFSNDDIEHAWASAREVLEETLKQVVEERAKEGQKLTEDLKSMTKRMKQIVNAISEKADQIPKYIADRIRKNAREILPDDVELNKELFENAVALIADRADIREEVVRLQSHLTRIEELLESDQPVGDLLNFISQEISREFNTILSKSRLLEISNLALEGKYIASQFKEQIANIE</sequence>
<dbReference type="GO" id="GO:0004521">
    <property type="term" value="F:RNA endonuclease activity"/>
    <property type="evidence" value="ECO:0007669"/>
    <property type="project" value="InterPro"/>
</dbReference>
<dbReference type="PANTHER" id="PTHR30636:SF3">
    <property type="entry name" value="UPF0701 PROTEIN YICC"/>
    <property type="match status" value="1"/>
</dbReference>
<evidence type="ECO:0000256" key="2">
    <source>
        <dbReference type="ARBA" id="ARBA00022722"/>
    </source>
</evidence>
<comment type="similarity">
    <text evidence="5">Belongs to the YicC/YloC family.</text>
</comment>
<evidence type="ECO:0000256" key="4">
    <source>
        <dbReference type="ARBA" id="ARBA00022801"/>
    </source>
</evidence>
<dbReference type="OrthoDB" id="9771229at2"/>
<accession>A0A1E3G4R6</accession>
<name>A0A1E3G4R6_9BACT</name>
<dbReference type="Pfam" id="PF08340">
    <property type="entry name" value="YicC-like_C"/>
    <property type="match status" value="1"/>
</dbReference>
<evidence type="ECO:0000313" key="8">
    <source>
        <dbReference type="EMBL" id="ODN31234.1"/>
    </source>
</evidence>
<evidence type="ECO:0000313" key="9">
    <source>
        <dbReference type="Proteomes" id="UP000094570"/>
    </source>
</evidence>
<evidence type="ECO:0000256" key="1">
    <source>
        <dbReference type="ARBA" id="ARBA00001968"/>
    </source>
</evidence>
<evidence type="ECO:0008006" key="10">
    <source>
        <dbReference type="Google" id="ProtNLM"/>
    </source>
</evidence>
<dbReference type="InterPro" id="IPR005229">
    <property type="entry name" value="YicC/YloC-like"/>
</dbReference>
<dbReference type="EMBL" id="LWAF01000001">
    <property type="protein sequence ID" value="ODN31234.1"/>
    <property type="molecule type" value="Genomic_DNA"/>
</dbReference>
<reference evidence="9" key="1">
    <citation type="submission" date="2016-04" db="EMBL/GenBank/DDBJ databases">
        <title>The genome sequence project of a novel Fervidobacterium isolate from a hot spring in Thailand.</title>
        <authorList>
            <person name="Gonzalez J.M."/>
            <person name="Cuecas A."/>
            <person name="Kanoksilapatham W."/>
        </authorList>
    </citation>
    <scope>NUCLEOTIDE SEQUENCE [LARGE SCALE GENOMIC DNA]</scope>
    <source>
        <strain evidence="9">FC2004</strain>
    </source>
</reference>
<evidence type="ECO:0000256" key="5">
    <source>
        <dbReference type="ARBA" id="ARBA00035648"/>
    </source>
</evidence>
<keyword evidence="4" id="KW-0378">Hydrolase</keyword>
<dbReference type="GO" id="GO:0016787">
    <property type="term" value="F:hydrolase activity"/>
    <property type="evidence" value="ECO:0007669"/>
    <property type="project" value="UniProtKB-KW"/>
</dbReference>
<dbReference type="AlphaFoldDB" id="A0A1E3G4R6"/>
<comment type="cofactor">
    <cofactor evidence="1">
        <name>a divalent metal cation</name>
        <dbReference type="ChEBI" id="CHEBI:60240"/>
    </cofactor>
</comment>
<dbReference type="PANTHER" id="PTHR30636">
    <property type="entry name" value="UPF0701 PROTEIN YICC"/>
    <property type="match status" value="1"/>
</dbReference>
<dbReference type="InterPro" id="IPR013551">
    <property type="entry name" value="YicC-like_C"/>
</dbReference>
<gene>
    <name evidence="8" type="ORF">A4H02_00150</name>
</gene>